<evidence type="ECO:0000313" key="10">
    <source>
        <dbReference type="EMBL" id="BAV34398.1"/>
    </source>
</evidence>
<evidence type="ECO:0000256" key="6">
    <source>
        <dbReference type="ARBA" id="ARBA00022989"/>
    </source>
</evidence>
<feature type="transmembrane region" description="Helical" evidence="8">
    <location>
        <begin position="344"/>
        <end position="367"/>
    </location>
</feature>
<evidence type="ECO:0000256" key="1">
    <source>
        <dbReference type="ARBA" id="ARBA00004651"/>
    </source>
</evidence>
<comment type="similarity">
    <text evidence="2">Belongs to the ABC-2 integral membrane protein family.</text>
</comment>
<accession>A0A1B4XHW0</accession>
<evidence type="ECO:0000313" key="11">
    <source>
        <dbReference type="Proteomes" id="UP000243180"/>
    </source>
</evidence>
<feature type="transmembrane region" description="Helical" evidence="8">
    <location>
        <begin position="21"/>
        <end position="43"/>
    </location>
</feature>
<feature type="transmembrane region" description="Helical" evidence="8">
    <location>
        <begin position="256"/>
        <end position="280"/>
    </location>
</feature>
<evidence type="ECO:0000256" key="5">
    <source>
        <dbReference type="ARBA" id="ARBA00022692"/>
    </source>
</evidence>
<keyword evidence="3" id="KW-0813">Transport</keyword>
<gene>
    <name evidence="10" type="ORF">SCL_2109</name>
</gene>
<evidence type="ECO:0000256" key="7">
    <source>
        <dbReference type="ARBA" id="ARBA00023136"/>
    </source>
</evidence>
<dbReference type="PANTHER" id="PTHR30294">
    <property type="entry name" value="MEMBRANE COMPONENT OF ABC TRANSPORTER YHHJ-RELATED"/>
    <property type="match status" value="1"/>
</dbReference>
<evidence type="ECO:0000256" key="3">
    <source>
        <dbReference type="ARBA" id="ARBA00022448"/>
    </source>
</evidence>
<dbReference type="EMBL" id="AP014879">
    <property type="protein sequence ID" value="BAV34398.1"/>
    <property type="molecule type" value="Genomic_DNA"/>
</dbReference>
<feature type="domain" description="ABC transmembrane type-2" evidence="9">
    <location>
        <begin position="131"/>
        <end position="370"/>
    </location>
</feature>
<dbReference type="InterPro" id="IPR051449">
    <property type="entry name" value="ABC-2_transporter_component"/>
</dbReference>
<dbReference type="Gene3D" id="3.40.1710.10">
    <property type="entry name" value="abc type-2 transporter like domain"/>
    <property type="match status" value="1"/>
</dbReference>
<keyword evidence="4" id="KW-1003">Cell membrane</keyword>
<protein>
    <submittedName>
        <fullName evidence="10">Membrane protein</fullName>
    </submittedName>
</protein>
<comment type="subcellular location">
    <subcellularLocation>
        <location evidence="1">Cell membrane</location>
        <topology evidence="1">Multi-pass membrane protein</topology>
    </subcellularLocation>
</comment>
<evidence type="ECO:0000256" key="4">
    <source>
        <dbReference type="ARBA" id="ARBA00022475"/>
    </source>
</evidence>
<reference evidence="10 11" key="1">
    <citation type="submission" date="2015-05" db="EMBL/GenBank/DDBJ databases">
        <title>Complete genome sequence of a sulfur-oxidizing gammaproteobacterium strain HA5.</title>
        <authorList>
            <person name="Miura A."/>
            <person name="Kojima H."/>
            <person name="Fukui M."/>
        </authorList>
    </citation>
    <scope>NUCLEOTIDE SEQUENCE [LARGE SCALE GENOMIC DNA]</scope>
    <source>
        <strain evidence="10 11">HA5</strain>
    </source>
</reference>
<keyword evidence="5 8" id="KW-0812">Transmembrane</keyword>
<dbReference type="InterPro" id="IPR047817">
    <property type="entry name" value="ABC2_TM_bact-type"/>
</dbReference>
<feature type="transmembrane region" description="Helical" evidence="8">
    <location>
        <begin position="292"/>
        <end position="312"/>
    </location>
</feature>
<evidence type="ECO:0000256" key="2">
    <source>
        <dbReference type="ARBA" id="ARBA00007783"/>
    </source>
</evidence>
<dbReference type="AlphaFoldDB" id="A0A1B4XHW0"/>
<dbReference type="Pfam" id="PF12698">
    <property type="entry name" value="ABC2_membrane_3"/>
    <property type="match status" value="1"/>
</dbReference>
<dbReference type="Proteomes" id="UP000243180">
    <property type="component" value="Chromosome"/>
</dbReference>
<dbReference type="KEGG" id="slim:SCL_2109"/>
<feature type="transmembrane region" description="Helical" evidence="8">
    <location>
        <begin position="227"/>
        <end position="250"/>
    </location>
</feature>
<name>A0A1B4XHW0_9GAMM</name>
<keyword evidence="6 8" id="KW-1133">Transmembrane helix</keyword>
<dbReference type="InParanoid" id="A0A1B4XHW0"/>
<dbReference type="GO" id="GO:0005886">
    <property type="term" value="C:plasma membrane"/>
    <property type="evidence" value="ECO:0007669"/>
    <property type="project" value="UniProtKB-SubCell"/>
</dbReference>
<proteinExistence type="inferred from homology"/>
<keyword evidence="7 8" id="KW-0472">Membrane</keyword>
<dbReference type="InterPro" id="IPR013525">
    <property type="entry name" value="ABC2_TM"/>
</dbReference>
<organism evidence="10 11">
    <name type="scientific">Sulfuricaulis limicola</name>
    <dbReference type="NCBI Taxonomy" id="1620215"/>
    <lineage>
        <taxon>Bacteria</taxon>
        <taxon>Pseudomonadati</taxon>
        <taxon>Pseudomonadota</taxon>
        <taxon>Gammaproteobacteria</taxon>
        <taxon>Acidiferrobacterales</taxon>
        <taxon>Acidiferrobacteraceae</taxon>
        <taxon>Sulfuricaulis</taxon>
    </lineage>
</organism>
<sequence length="372" mass="40935">MINPGRLMAMARKEAIQLRRDTRSLILAFLLPVILLIIFGYAISWDVRNIKTAVLDQDQSAQSRELLEAFRSSGYFTFQRQLRSASEIAPLLDGVSVQLVLVIPPDFSSHLNAGQSAELQAIVDGSDANTATIILNYARAIVQTYSLNVQLQGKQVTLPLRAETRVWFNEELVSRNMIVPGLVAMIMMIVSAMLTATTIAREWERGTMEQLAATPVSRVEVILGKMLPYVAIGLIDMVLISLLGMFLFGVPFRGNPALFIVLSFFFLVGALGLGIVFSVLGRSQLLATQVAMLATFLPAVLLSGFMYAITVMPKALQLVTYLVPARYFLVVTRGIFLKGVGVEVLYVQGLLMVLFAAIGLFLAVRVFKKELV</sequence>
<dbReference type="PROSITE" id="PS51012">
    <property type="entry name" value="ABC_TM2"/>
    <property type="match status" value="1"/>
</dbReference>
<evidence type="ECO:0000259" key="9">
    <source>
        <dbReference type="PROSITE" id="PS51012"/>
    </source>
</evidence>
<dbReference type="GO" id="GO:0140359">
    <property type="term" value="F:ABC-type transporter activity"/>
    <property type="evidence" value="ECO:0007669"/>
    <property type="project" value="InterPro"/>
</dbReference>
<dbReference type="PANTHER" id="PTHR30294:SF29">
    <property type="entry name" value="MULTIDRUG ABC TRANSPORTER PERMEASE YBHS-RELATED"/>
    <property type="match status" value="1"/>
</dbReference>
<keyword evidence="11" id="KW-1185">Reference proteome</keyword>
<feature type="transmembrane region" description="Helical" evidence="8">
    <location>
        <begin position="177"/>
        <end position="200"/>
    </location>
</feature>
<dbReference type="FunCoup" id="A0A1B4XHW0">
    <property type="interactions" value="262"/>
</dbReference>
<evidence type="ECO:0000256" key="8">
    <source>
        <dbReference type="SAM" id="Phobius"/>
    </source>
</evidence>